<proteinExistence type="predicted"/>
<keyword evidence="3" id="KW-1185">Reference proteome</keyword>
<accession>A0A371NSP7</accession>
<evidence type="ECO:0000256" key="1">
    <source>
        <dbReference type="SAM" id="MobiDB-lite"/>
    </source>
</evidence>
<organism evidence="2 3">
    <name type="scientific">Microbacterium bovistercoris</name>
    <dbReference type="NCBI Taxonomy" id="2293570"/>
    <lineage>
        <taxon>Bacteria</taxon>
        <taxon>Bacillati</taxon>
        <taxon>Actinomycetota</taxon>
        <taxon>Actinomycetes</taxon>
        <taxon>Micrococcales</taxon>
        <taxon>Microbacteriaceae</taxon>
        <taxon>Microbacterium</taxon>
    </lineage>
</organism>
<feature type="region of interest" description="Disordered" evidence="1">
    <location>
        <begin position="63"/>
        <end position="83"/>
    </location>
</feature>
<gene>
    <name evidence="2" type="ORF">DY023_11475</name>
</gene>
<evidence type="ECO:0000313" key="2">
    <source>
        <dbReference type="EMBL" id="REJ05184.1"/>
    </source>
</evidence>
<sequence>MGLFQQRPDDEQKQWAGLPSEPLDTQSAAEQLDTPPTASDLFGVAGGPLYTTVVFPVAPPAPEAADVAANGDGNGEGDGDGDE</sequence>
<evidence type="ECO:0000313" key="3">
    <source>
        <dbReference type="Proteomes" id="UP000262172"/>
    </source>
</evidence>
<dbReference type="AlphaFoldDB" id="A0A371NSP7"/>
<dbReference type="RefSeq" id="WP_116242467.1">
    <property type="nucleotide sequence ID" value="NZ_QUAB01000043.1"/>
</dbReference>
<reference evidence="2 3" key="1">
    <citation type="submission" date="2018-08" db="EMBL/GenBank/DDBJ databases">
        <title>Isolation, diversity and antifungal activity of Actinobacteria from cow dung.</title>
        <authorList>
            <person name="Ling L."/>
        </authorList>
    </citation>
    <scope>NUCLEOTIDE SEQUENCE [LARGE SCALE GENOMIC DNA]</scope>
    <source>
        <strain evidence="2 3">NEAU-LLE</strain>
    </source>
</reference>
<protein>
    <submittedName>
        <fullName evidence="2">Uncharacterized protein</fullName>
    </submittedName>
</protein>
<comment type="caution">
    <text evidence="2">The sequence shown here is derived from an EMBL/GenBank/DDBJ whole genome shotgun (WGS) entry which is preliminary data.</text>
</comment>
<feature type="compositionally biased region" description="Polar residues" evidence="1">
    <location>
        <begin position="23"/>
        <end position="37"/>
    </location>
</feature>
<name>A0A371NSP7_9MICO</name>
<dbReference type="OrthoDB" id="5082712at2"/>
<dbReference type="Proteomes" id="UP000262172">
    <property type="component" value="Unassembled WGS sequence"/>
</dbReference>
<feature type="region of interest" description="Disordered" evidence="1">
    <location>
        <begin position="1"/>
        <end position="40"/>
    </location>
</feature>
<dbReference type="EMBL" id="QUAB01000043">
    <property type="protein sequence ID" value="REJ05184.1"/>
    <property type="molecule type" value="Genomic_DNA"/>
</dbReference>